<keyword evidence="3 4" id="KW-0663">Pyridoxal phosphate</keyword>
<feature type="non-terminal residue" evidence="6">
    <location>
        <position position="395"/>
    </location>
</feature>
<organism evidence="6 7">
    <name type="scientific">Candidatus Frankia alpina</name>
    <dbReference type="NCBI Taxonomy" id="2699483"/>
    <lineage>
        <taxon>Bacteria</taxon>
        <taxon>Bacillati</taxon>
        <taxon>Actinomycetota</taxon>
        <taxon>Actinomycetes</taxon>
        <taxon>Frankiales</taxon>
        <taxon>Frankiaceae</taxon>
        <taxon>Frankia</taxon>
    </lineage>
</organism>
<comment type="similarity">
    <text evidence="2 5">Belongs to the trans-sulfuration enzymes family.</text>
</comment>
<dbReference type="InterPro" id="IPR000277">
    <property type="entry name" value="Cys/Met-Metab_PyrdxlP-dep_enz"/>
</dbReference>
<dbReference type="Gene3D" id="3.40.640.10">
    <property type="entry name" value="Type I PLP-dependent aspartate aminotransferase-like (Major domain)"/>
    <property type="match status" value="1"/>
</dbReference>
<dbReference type="Pfam" id="PF01053">
    <property type="entry name" value="Cys_Met_Meta_PP"/>
    <property type="match status" value="1"/>
</dbReference>
<dbReference type="GO" id="GO:0004123">
    <property type="term" value="F:cystathionine gamma-lyase activity"/>
    <property type="evidence" value="ECO:0007669"/>
    <property type="project" value="TreeGrafter"/>
</dbReference>
<dbReference type="SUPFAM" id="SSF53383">
    <property type="entry name" value="PLP-dependent transferases"/>
    <property type="match status" value="1"/>
</dbReference>
<dbReference type="PANTHER" id="PTHR11808:SF15">
    <property type="entry name" value="CYSTATHIONINE GAMMA-LYASE"/>
    <property type="match status" value="1"/>
</dbReference>
<dbReference type="InterPro" id="IPR015424">
    <property type="entry name" value="PyrdxlP-dep_Trfase"/>
</dbReference>
<evidence type="ECO:0000256" key="5">
    <source>
        <dbReference type="RuleBase" id="RU362118"/>
    </source>
</evidence>
<dbReference type="InterPro" id="IPR015421">
    <property type="entry name" value="PyrdxlP-dep_Trfase_major"/>
</dbReference>
<gene>
    <name evidence="6" type="ORF">E7Y31_18075</name>
</gene>
<accession>A0A4S5DP15</accession>
<dbReference type="GO" id="GO:0003962">
    <property type="term" value="F:cystathionine gamma-synthase activity"/>
    <property type="evidence" value="ECO:0007669"/>
    <property type="project" value="UniProtKB-EC"/>
</dbReference>
<evidence type="ECO:0000313" key="6">
    <source>
        <dbReference type="EMBL" id="THJ58938.1"/>
    </source>
</evidence>
<name>A0A4S5DP15_9ACTN</name>
<protein>
    <submittedName>
        <fullName evidence="6">Cystathionine gamma-synthase</fullName>
        <ecNumber evidence="6">2.5.1.48</ecNumber>
    </submittedName>
</protein>
<reference evidence="6 7" key="1">
    <citation type="submission" date="2019-04" db="EMBL/GenBank/DDBJ databases">
        <title>Draft genome sequences for three unisolated Alnus-infective Frankia Sp+ strains, AgTrS, AiOr and AvVan, the first sequenced Frankia strains able to sporulate in-planta.</title>
        <authorList>
            <person name="Bethencourt L."/>
            <person name="Vautrin F."/>
            <person name="Taib N."/>
            <person name="Dubost A."/>
            <person name="Castro-Garcia L."/>
            <person name="Imbaud O."/>
            <person name="Abrouk D."/>
            <person name="Fournier P."/>
            <person name="Briolay J."/>
            <person name="Nguyen A."/>
            <person name="Normand P."/>
            <person name="Fernandez M.P."/>
            <person name="Brochier-Armanet C."/>
            <person name="Herrera-Belaroussi A."/>
        </authorList>
    </citation>
    <scope>NUCLEOTIDE SEQUENCE [LARGE SCALE GENOMIC DNA]</scope>
    <source>
        <strain evidence="6 7">AvVan</strain>
    </source>
</reference>
<comment type="cofactor">
    <cofactor evidence="1 5">
        <name>pyridoxal 5'-phosphate</name>
        <dbReference type="ChEBI" id="CHEBI:597326"/>
    </cofactor>
</comment>
<dbReference type="OrthoDB" id="9780685at2"/>
<dbReference type="GO" id="GO:0005737">
    <property type="term" value="C:cytoplasm"/>
    <property type="evidence" value="ECO:0007669"/>
    <property type="project" value="TreeGrafter"/>
</dbReference>
<evidence type="ECO:0000256" key="3">
    <source>
        <dbReference type="ARBA" id="ARBA00022898"/>
    </source>
</evidence>
<feature type="modified residue" description="N6-(pyridoxal phosphate)lysine" evidence="4">
    <location>
        <position position="209"/>
    </location>
</feature>
<keyword evidence="7" id="KW-1185">Reference proteome</keyword>
<dbReference type="FunFam" id="3.40.640.10:FF:000009">
    <property type="entry name" value="Cystathionine gamma-synthase homolog"/>
    <property type="match status" value="1"/>
</dbReference>
<comment type="caution">
    <text evidence="6">The sequence shown here is derived from an EMBL/GenBank/DDBJ whole genome shotgun (WGS) entry which is preliminary data.</text>
</comment>
<dbReference type="AlphaFoldDB" id="A0A4S5DP15"/>
<evidence type="ECO:0000313" key="7">
    <source>
        <dbReference type="Proteomes" id="UP000305282"/>
    </source>
</evidence>
<evidence type="ECO:0000256" key="2">
    <source>
        <dbReference type="ARBA" id="ARBA00009077"/>
    </source>
</evidence>
<proteinExistence type="inferred from homology"/>
<dbReference type="Gene3D" id="3.90.1150.10">
    <property type="entry name" value="Aspartate Aminotransferase, domain 1"/>
    <property type="match status" value="1"/>
</dbReference>
<dbReference type="GO" id="GO:0019346">
    <property type="term" value="P:transsulfuration"/>
    <property type="evidence" value="ECO:0007669"/>
    <property type="project" value="InterPro"/>
</dbReference>
<dbReference type="Proteomes" id="UP000305282">
    <property type="component" value="Unassembled WGS sequence"/>
</dbReference>
<dbReference type="EMBL" id="SSXH01000566">
    <property type="protein sequence ID" value="THJ58938.1"/>
    <property type="molecule type" value="Genomic_DNA"/>
</dbReference>
<keyword evidence="6" id="KW-0808">Transferase</keyword>
<sequence length="395" mass="41075">MHAKEFAEEFADGFETIAIHAGQEPDPGTGAVVAPIHLSSTFAQDGVGGLRGGFEYARSGNPTRAALETCLAALERGQVGLAFSAGMAATDTLLRAVCRPGDHVIIPADAYGGTYRLIARVLAEWGVEHTSVDLTDLDATRAAVRPGVTRLVWCETPTNPLLSVADIAALASVAHDAGALLAVDNTFASPYLQQPLTLGADAVVHSTTKYLGGHSDVVGGAVVVSDPELGTRLRFLQNAAGAVPGPFDCWLVLRGIKTLSVRMDRNCANARLIATLLAAHPAVATVYYPGLPSHAGYGIAAKQMRDFGGMVSFTLRDGPRAAIELCARTRLFTLAESLGGVESLIEHPASMTHASVVDSPLAVPAELVRLSVGIESADDLAADLQRALDGLSPGA</sequence>
<dbReference type="CDD" id="cd00614">
    <property type="entry name" value="CGS_like"/>
    <property type="match status" value="1"/>
</dbReference>
<evidence type="ECO:0000256" key="1">
    <source>
        <dbReference type="ARBA" id="ARBA00001933"/>
    </source>
</evidence>
<dbReference type="PANTHER" id="PTHR11808">
    <property type="entry name" value="TRANS-SULFURATION ENZYME FAMILY MEMBER"/>
    <property type="match status" value="1"/>
</dbReference>
<dbReference type="GO" id="GO:0019343">
    <property type="term" value="P:cysteine biosynthetic process via cystathionine"/>
    <property type="evidence" value="ECO:0007669"/>
    <property type="project" value="TreeGrafter"/>
</dbReference>
<dbReference type="PIRSF" id="PIRSF001434">
    <property type="entry name" value="CGS"/>
    <property type="match status" value="1"/>
</dbReference>
<dbReference type="EC" id="2.5.1.48" evidence="6"/>
<dbReference type="RefSeq" id="WP_136449103.1">
    <property type="nucleotide sequence ID" value="NZ_SSXH01000566.1"/>
</dbReference>
<evidence type="ECO:0000256" key="4">
    <source>
        <dbReference type="PIRSR" id="PIRSR001434-2"/>
    </source>
</evidence>
<dbReference type="NCBIfam" id="NF005871">
    <property type="entry name" value="PRK07811.1"/>
    <property type="match status" value="1"/>
</dbReference>
<dbReference type="InterPro" id="IPR015422">
    <property type="entry name" value="PyrdxlP-dep_Trfase_small"/>
</dbReference>
<dbReference type="GO" id="GO:0030170">
    <property type="term" value="F:pyridoxal phosphate binding"/>
    <property type="evidence" value="ECO:0007669"/>
    <property type="project" value="InterPro"/>
</dbReference>